<dbReference type="AlphaFoldDB" id="A0A0S3QUQ1"/>
<evidence type="ECO:0000259" key="7">
    <source>
        <dbReference type="PROSITE" id="PS51710"/>
    </source>
</evidence>
<keyword evidence="2" id="KW-0479">Metal-binding</keyword>
<dbReference type="PROSITE" id="PS51880">
    <property type="entry name" value="TGS"/>
    <property type="match status" value="1"/>
</dbReference>
<keyword evidence="5" id="KW-0460">Magnesium</keyword>
<dbReference type="Pfam" id="PF01926">
    <property type="entry name" value="MMR_HSR1"/>
    <property type="match status" value="1"/>
</dbReference>
<dbReference type="InterPro" id="IPR004095">
    <property type="entry name" value="TGS"/>
</dbReference>
<evidence type="ECO:0000256" key="2">
    <source>
        <dbReference type="ARBA" id="ARBA00022723"/>
    </source>
</evidence>
<dbReference type="PIRSF" id="PIRSF006641">
    <property type="entry name" value="CHP00092"/>
    <property type="match status" value="1"/>
</dbReference>
<evidence type="ECO:0000256" key="4">
    <source>
        <dbReference type="ARBA" id="ARBA00022840"/>
    </source>
</evidence>
<dbReference type="InterPro" id="IPR013029">
    <property type="entry name" value="YchF_C"/>
</dbReference>
<keyword evidence="3 6" id="KW-0547">Nucleotide-binding</keyword>
<dbReference type="PROSITE" id="PS51710">
    <property type="entry name" value="G_OBG"/>
    <property type="match status" value="1"/>
</dbReference>
<feature type="domain" description="TGS" evidence="8">
    <location>
        <begin position="277"/>
        <end position="360"/>
    </location>
</feature>
<dbReference type="PATRIC" id="fig|1298851.3.peg.1341"/>
<dbReference type="PANTHER" id="PTHR23305">
    <property type="entry name" value="OBG GTPASE FAMILY"/>
    <property type="match status" value="1"/>
</dbReference>
<dbReference type="Pfam" id="PF06071">
    <property type="entry name" value="YchF-GTPase_C"/>
    <property type="match status" value="1"/>
</dbReference>
<dbReference type="RefSeq" id="WP_068550049.1">
    <property type="nucleotide sequence ID" value="NZ_AP013035.1"/>
</dbReference>
<dbReference type="OrthoDB" id="9807318at2"/>
<accession>A0A0S3QUQ1</accession>
<dbReference type="Gene3D" id="3.10.20.30">
    <property type="match status" value="1"/>
</dbReference>
<dbReference type="GO" id="GO:0016887">
    <property type="term" value="F:ATP hydrolysis activity"/>
    <property type="evidence" value="ECO:0007669"/>
    <property type="project" value="UniProtKB-UniRule"/>
</dbReference>
<name>A0A0S3QUQ1_THET7</name>
<feature type="binding site" evidence="6">
    <location>
        <begin position="12"/>
        <end position="17"/>
    </location>
    <ligand>
        <name>ATP</name>
        <dbReference type="ChEBI" id="CHEBI:30616"/>
    </ligand>
</feature>
<dbReference type="FunFam" id="3.10.20.30:FF:000001">
    <property type="entry name" value="Ribosome-binding ATPase YchF"/>
    <property type="match status" value="1"/>
</dbReference>
<keyword evidence="10" id="KW-1185">Reference proteome</keyword>
<evidence type="ECO:0000256" key="6">
    <source>
        <dbReference type="HAMAP-Rule" id="MF_00944"/>
    </source>
</evidence>
<protein>
    <recommendedName>
        <fullName evidence="6">Ribosome-binding ATPase YchF</fullName>
    </recommendedName>
</protein>
<dbReference type="GO" id="GO:0043023">
    <property type="term" value="F:ribosomal large subunit binding"/>
    <property type="evidence" value="ECO:0007669"/>
    <property type="project" value="UniProtKB-UniRule"/>
</dbReference>
<dbReference type="PANTHER" id="PTHR23305:SF18">
    <property type="entry name" value="OBG-TYPE G DOMAIN-CONTAINING PROTEIN"/>
    <property type="match status" value="1"/>
</dbReference>
<comment type="cofactor">
    <cofactor evidence="1">
        <name>Mg(2+)</name>
        <dbReference type="ChEBI" id="CHEBI:18420"/>
    </cofactor>
</comment>
<gene>
    <name evidence="6" type="primary">ychF</name>
    <name evidence="9" type="ORF">TST_1267</name>
</gene>
<dbReference type="GO" id="GO:0005524">
    <property type="term" value="F:ATP binding"/>
    <property type="evidence" value="ECO:0007669"/>
    <property type="project" value="UniProtKB-UniRule"/>
</dbReference>
<dbReference type="SUPFAM" id="SSF52540">
    <property type="entry name" value="P-loop containing nucleoside triphosphate hydrolases"/>
    <property type="match status" value="1"/>
</dbReference>
<dbReference type="InterPro" id="IPR027417">
    <property type="entry name" value="P-loop_NTPase"/>
</dbReference>
<comment type="similarity">
    <text evidence="6">Belongs to the TRAFAC class OBG-HflX-like GTPase superfamily. OBG GTPase family. YchF/OLA1 subfamily.</text>
</comment>
<evidence type="ECO:0000256" key="3">
    <source>
        <dbReference type="ARBA" id="ARBA00022741"/>
    </source>
</evidence>
<dbReference type="InterPro" id="IPR031167">
    <property type="entry name" value="G_OBG"/>
</dbReference>
<dbReference type="CDD" id="cd01900">
    <property type="entry name" value="YchF"/>
    <property type="match status" value="1"/>
</dbReference>
<dbReference type="Proteomes" id="UP000063234">
    <property type="component" value="Chromosome"/>
</dbReference>
<sequence>MGFKCGIVGLPNVGKSTIFNALSGASVPAENYPFCTVDPNVGVVEVPDQRLNRIREIVGSPKAVPTYMEFVDIAGLVKGASKGEGLGNQFLSHIRGMDAIAHVVRCFEDPNISHVEGKVDPLRDIEIVELELILSDLEVAERNLLRLQKVVKSGDKSRARELEALQKAYEALKEGRVLRELDWSKEEIEEIKHYQFITLKPVLYIANVDENGFGNDHVKAVEQYAEEKGTVCVVICGKLEQELSELDEEERQEFLAQFGLKESGLTRLIKAGYRILDLITFFTANENEARAWTIKKGTPVVEAAGKIHTDMQKGFIKTEVISFEELDKVGSLTVAKEKGLIRIEGKDYLVQDGDLIYIRFKS</sequence>
<dbReference type="HAMAP" id="MF_00944">
    <property type="entry name" value="YchF_OLA1_ATPase"/>
    <property type="match status" value="1"/>
</dbReference>
<evidence type="ECO:0000256" key="5">
    <source>
        <dbReference type="ARBA" id="ARBA00022842"/>
    </source>
</evidence>
<dbReference type="InterPro" id="IPR012675">
    <property type="entry name" value="Beta-grasp_dom_sf"/>
</dbReference>
<feature type="domain" description="OBG-type G" evidence="7">
    <location>
        <begin position="3"/>
        <end position="255"/>
    </location>
</feature>
<dbReference type="GO" id="GO:0005525">
    <property type="term" value="F:GTP binding"/>
    <property type="evidence" value="ECO:0007669"/>
    <property type="project" value="InterPro"/>
</dbReference>
<evidence type="ECO:0000313" key="9">
    <source>
        <dbReference type="EMBL" id="BAT72054.1"/>
    </source>
</evidence>
<comment type="function">
    <text evidence="6">ATPase that binds to both the 70S ribosome and the 50S ribosomal subunit in a nucleotide-independent manner.</text>
</comment>
<dbReference type="Gene3D" id="3.40.50.300">
    <property type="entry name" value="P-loop containing nucleotide triphosphate hydrolases"/>
    <property type="match status" value="1"/>
</dbReference>
<dbReference type="InterPro" id="IPR012676">
    <property type="entry name" value="TGS-like"/>
</dbReference>
<keyword evidence="4 6" id="KW-0067">ATP-binding</keyword>
<dbReference type="SUPFAM" id="SSF81271">
    <property type="entry name" value="TGS-like"/>
    <property type="match status" value="1"/>
</dbReference>
<evidence type="ECO:0000256" key="1">
    <source>
        <dbReference type="ARBA" id="ARBA00001946"/>
    </source>
</evidence>
<dbReference type="FunFam" id="1.10.150.300:FF:000001">
    <property type="entry name" value="Ribosome-binding ATPase YchF"/>
    <property type="match status" value="1"/>
</dbReference>
<dbReference type="Gene3D" id="1.10.150.300">
    <property type="entry name" value="TGS-like domain"/>
    <property type="match status" value="1"/>
</dbReference>
<dbReference type="CDD" id="cd04867">
    <property type="entry name" value="TGS_YchF_OLA1"/>
    <property type="match status" value="1"/>
</dbReference>
<proteinExistence type="inferred from homology"/>
<organism evidence="9 10">
    <name type="scientific">Thermosulfidibacter takaii (strain DSM 17441 / JCM 13301 / NBRC 103674 / ABI70S6)</name>
    <dbReference type="NCBI Taxonomy" id="1298851"/>
    <lineage>
        <taxon>Bacteria</taxon>
        <taxon>Pseudomonadati</taxon>
        <taxon>Thermosulfidibacterota</taxon>
        <taxon>Thermosulfidibacteria</taxon>
        <taxon>Thermosulfidibacterales</taxon>
        <taxon>Thermosulfidibacteraceae</taxon>
    </lineage>
</organism>
<dbReference type="GO" id="GO:0005737">
    <property type="term" value="C:cytoplasm"/>
    <property type="evidence" value="ECO:0007669"/>
    <property type="project" value="TreeGrafter"/>
</dbReference>
<dbReference type="InterPro" id="IPR006073">
    <property type="entry name" value="GTP-bd"/>
</dbReference>
<dbReference type="NCBIfam" id="TIGR00092">
    <property type="entry name" value="redox-regulated ATPase YchF"/>
    <property type="match status" value="1"/>
</dbReference>
<dbReference type="PRINTS" id="PR00326">
    <property type="entry name" value="GTP1OBG"/>
</dbReference>
<dbReference type="KEGG" id="ttk:TST_1267"/>
<evidence type="ECO:0000259" key="8">
    <source>
        <dbReference type="PROSITE" id="PS51880"/>
    </source>
</evidence>
<dbReference type="InterPro" id="IPR004396">
    <property type="entry name" value="ATPase_YchF/OLA1"/>
</dbReference>
<dbReference type="EMBL" id="AP013035">
    <property type="protein sequence ID" value="BAT72054.1"/>
    <property type="molecule type" value="Genomic_DNA"/>
</dbReference>
<reference evidence="10" key="1">
    <citation type="journal article" date="2018" name="Science">
        <title>A primordial and reversible TCA cycle in a facultatively chemolithoautotrophic thermophile.</title>
        <authorList>
            <person name="Nunoura T."/>
            <person name="Chikaraishi Y."/>
            <person name="Izaki R."/>
            <person name="Suwa T."/>
            <person name="Sato T."/>
            <person name="Harada T."/>
            <person name="Mori K."/>
            <person name="Kato Y."/>
            <person name="Miyazaki M."/>
            <person name="Shimamura S."/>
            <person name="Yanagawa K."/>
            <person name="Shuto A."/>
            <person name="Ohkouchi N."/>
            <person name="Fujita N."/>
            <person name="Takaki Y."/>
            <person name="Atomi H."/>
            <person name="Takai K."/>
        </authorList>
    </citation>
    <scope>NUCLEOTIDE SEQUENCE [LARGE SCALE GENOMIC DNA]</scope>
    <source>
        <strain evidence="10">DSM 17441 / JCM 13301 / NBRC 103674 / ABI70S6</strain>
    </source>
</reference>
<dbReference type="InterPro" id="IPR023192">
    <property type="entry name" value="TGS-like_dom_sf"/>
</dbReference>
<dbReference type="STRING" id="1298851.TST_1267"/>
<dbReference type="GO" id="GO:0046872">
    <property type="term" value="F:metal ion binding"/>
    <property type="evidence" value="ECO:0007669"/>
    <property type="project" value="UniProtKB-KW"/>
</dbReference>
<dbReference type="InterPro" id="IPR041706">
    <property type="entry name" value="YchF_N"/>
</dbReference>
<evidence type="ECO:0000313" key="10">
    <source>
        <dbReference type="Proteomes" id="UP000063234"/>
    </source>
</evidence>